<reference evidence="3" key="3">
    <citation type="journal article" date="2018" name="Plant J.">
        <title>The Sorghum bicolor reference genome: improved assembly, gene annotations, a transcriptome atlas, and signatures of genome organization.</title>
        <authorList>
            <person name="McCormick R.F."/>
            <person name="Truong S.K."/>
            <person name="Sreedasyam A."/>
            <person name="Jenkins J."/>
            <person name="Shu S."/>
            <person name="Sims D."/>
            <person name="Kennedy M."/>
            <person name="Amirebrahimi M."/>
            <person name="Weers B.D."/>
            <person name="McKinley B."/>
            <person name="Mattison A."/>
            <person name="Morishige D.T."/>
            <person name="Grimwood J."/>
            <person name="Schmutz J."/>
            <person name="Mullet J.E."/>
        </authorList>
    </citation>
    <scope>NUCLEOTIDE SEQUENCE [LARGE SCALE GENOMIC DNA]</scope>
    <source>
        <strain evidence="3">cv. BTx623</strain>
    </source>
</reference>
<dbReference type="OMA" id="NETGMEQ"/>
<reference evidence="2" key="2">
    <citation type="submission" date="2017-02" db="EMBL/GenBank/DDBJ databases">
        <title>WGS assembly of Sorghum bicolor.</title>
        <authorList>
            <person name="Paterson A."/>
            <person name="Mullet J."/>
            <person name="Bowers J."/>
            <person name="Bruggmann R."/>
            <person name="Dubchak I."/>
            <person name="Grimwood J."/>
            <person name="Gundlach H."/>
            <person name="Haberer G."/>
            <person name="Hellsten U."/>
            <person name="Mitros T."/>
            <person name="Poliakov A."/>
            <person name="Schmutz J."/>
            <person name="Spannagl M."/>
            <person name="Tang H."/>
            <person name="Wang X."/>
            <person name="Wicker T."/>
            <person name="Bharti A."/>
            <person name="Chapman J."/>
            <person name="Feltus F."/>
            <person name="Gowik U."/>
            <person name="Grigoriev I."/>
            <person name="Lyons E."/>
            <person name="Maher C."/>
            <person name="Martis M."/>
            <person name="Narechania A."/>
            <person name="Otillar R."/>
            <person name="Penning B."/>
            <person name="Salamov A."/>
            <person name="Wang Y."/>
            <person name="Zhang L."/>
            <person name="Carpita N."/>
            <person name="Freeling M."/>
            <person name="Gingle A."/>
            <person name="Hash C."/>
            <person name="Keller B."/>
            <person name="Klein P."/>
            <person name="Kresovich S."/>
            <person name="Mccann M."/>
            <person name="Ming R."/>
            <person name="Peterson D."/>
            <person name="Rahman M."/>
            <person name="Ware D."/>
            <person name="Westhoff P."/>
            <person name="Mayer K."/>
            <person name="Messing J."/>
            <person name="Sims D."/>
            <person name="Jenkins J."/>
            <person name="Shu S."/>
            <person name="Rokhsar D."/>
        </authorList>
    </citation>
    <scope>NUCLEOTIDE SEQUENCE</scope>
</reference>
<sequence length="727" mass="80264">MDKTPKVISISSSCNNDEETGMEKVWSDLHALKKLYGLLQRLDETSRALLKKLLDDATRQALLKQANPLTAASDSVIPFSLGLTSPKKMDQTASPSSSFLNNEKTEMEQILSDLEALTKLYSLLHKGPADENLDVASMAVLMKILEDATQEAVRRQAKILSGSLVSPALERKLSMRSDCQTQHADPRLRPVASPRPSLLASEQSRRLNLQHSTVSRRSGLHGDGHNRHAAEEPPLARLNLQHSTVSRRSGLHGDGHNRHAAEEPPLARLNLQHSTVSRRSGLHGDGHRHAAEEPLSLARLASKCSSRTALPARHRPSQEQRHSSLSLPRFPADGTSRHGTVTGGTRLADRRDSICRSSCRGDQWSLERSSISSRSSSRRSVSRELSLGPSSRRHGRAIPRHVEAESSSSVHLFERLDSGLSLSMTSRRHGVEHGGRGVATPERSSSSNTMATIQSRIRPSNNHRSAAEERRTSRGRQQGSDVSSADMYSSRSMSSGSRSSWGAASRSASTSPVASPAPRAFANPYFYSPPVMAPRGIAPPLMTRGIAPPVYAPEVSRSMRRRRRQEILEKRVARLRMLKDKIATVFHHRHDQHQHQHHHLGGGQEAGPSSRSVVRGAGHLNSPWQYLTSMFHRAKGKYKNTRSRTVVGVPEKKRRGGGGGGNMHALFDAVQRHLKGKRRAPAGLKLRRKASRVRAKKIQHWWQRGMARVTAGSRPRHRLGHGKAGWL</sequence>
<dbReference type="InParanoid" id="A0A1B6PN01"/>
<accession>A0A1B6PN01</accession>
<reference evidence="2 3" key="1">
    <citation type="journal article" date="2009" name="Nature">
        <title>The Sorghum bicolor genome and the diversification of grasses.</title>
        <authorList>
            <person name="Paterson A.H."/>
            <person name="Bowers J.E."/>
            <person name="Bruggmann R."/>
            <person name="Dubchak I."/>
            <person name="Grimwood J."/>
            <person name="Gundlach H."/>
            <person name="Haberer G."/>
            <person name="Hellsten U."/>
            <person name="Mitros T."/>
            <person name="Poliakov A."/>
            <person name="Schmutz J."/>
            <person name="Spannagl M."/>
            <person name="Tang H."/>
            <person name="Wang X."/>
            <person name="Wicker T."/>
            <person name="Bharti A.K."/>
            <person name="Chapman J."/>
            <person name="Feltus F.A."/>
            <person name="Gowik U."/>
            <person name="Grigoriev I.V."/>
            <person name="Lyons E."/>
            <person name="Maher C.A."/>
            <person name="Martis M."/>
            <person name="Narechania A."/>
            <person name="Otillar R.P."/>
            <person name="Penning B.W."/>
            <person name="Salamov A.A."/>
            <person name="Wang Y."/>
            <person name="Zhang L."/>
            <person name="Carpita N.C."/>
            <person name="Freeling M."/>
            <person name="Gingle A.R."/>
            <person name="Hash C.T."/>
            <person name="Keller B."/>
            <person name="Klein P."/>
            <person name="Kresovich S."/>
            <person name="McCann M.C."/>
            <person name="Ming R."/>
            <person name="Peterson D.G."/>
            <person name="Mehboob-ur-Rahman"/>
            <person name="Ware D."/>
            <person name="Westhoff P."/>
            <person name="Mayer K.F."/>
            <person name="Messing J."/>
            <person name="Rokhsar D.S."/>
        </authorList>
    </citation>
    <scope>NUCLEOTIDE SEQUENCE [LARGE SCALE GENOMIC DNA]</scope>
    <source>
        <strain evidence="3">cv. BTx623</strain>
    </source>
</reference>
<evidence type="ECO:0000313" key="2">
    <source>
        <dbReference type="EMBL" id="KXG27045.1"/>
    </source>
</evidence>
<keyword evidence="3" id="KW-1185">Reference proteome</keyword>
<feature type="region of interest" description="Disordered" evidence="1">
    <location>
        <begin position="593"/>
        <end position="612"/>
    </location>
</feature>
<name>A0A1B6PN01_SORBI</name>
<protein>
    <submittedName>
        <fullName evidence="2">Uncharacterized protein</fullName>
    </submittedName>
</protein>
<feature type="region of interest" description="Disordered" evidence="1">
    <location>
        <begin position="175"/>
        <end position="269"/>
    </location>
</feature>
<feature type="region of interest" description="Disordered" evidence="1">
    <location>
        <begin position="307"/>
        <end position="349"/>
    </location>
</feature>
<feature type="compositionally biased region" description="Low complexity" evidence="1">
    <location>
        <begin position="366"/>
        <end position="387"/>
    </location>
</feature>
<feature type="region of interest" description="Disordered" evidence="1">
    <location>
        <begin position="366"/>
        <end position="409"/>
    </location>
</feature>
<dbReference type="eggNOG" id="ENOG502S0F7">
    <property type="taxonomic scope" value="Eukaryota"/>
</dbReference>
<evidence type="ECO:0000313" key="3">
    <source>
        <dbReference type="Proteomes" id="UP000000768"/>
    </source>
</evidence>
<feature type="compositionally biased region" description="Basic and acidic residues" evidence="1">
    <location>
        <begin position="220"/>
        <end position="231"/>
    </location>
</feature>
<dbReference type="AlphaFoldDB" id="A0A1B6PN01"/>
<dbReference type="Gramene" id="KXG27045">
    <property type="protein sequence ID" value="KXG27045"/>
    <property type="gene ID" value="SORBI_3006G203800"/>
</dbReference>
<dbReference type="EMBL" id="CM000765">
    <property type="protein sequence ID" value="KXG27045.1"/>
    <property type="molecule type" value="Genomic_DNA"/>
</dbReference>
<dbReference type="EMBL" id="CM000765">
    <property type="protein sequence ID" value="OQU82256.1"/>
    <property type="molecule type" value="Genomic_DNA"/>
</dbReference>
<dbReference type="Proteomes" id="UP000000768">
    <property type="component" value="Chromosome 6"/>
</dbReference>
<gene>
    <name evidence="2" type="ORF">SORBI_3006G203800</name>
</gene>
<evidence type="ECO:0000256" key="1">
    <source>
        <dbReference type="SAM" id="MobiDB-lite"/>
    </source>
</evidence>
<feature type="region of interest" description="Disordered" evidence="1">
    <location>
        <begin position="427"/>
        <end position="517"/>
    </location>
</feature>
<dbReference type="STRING" id="4558.A0A1B6PN01"/>
<feature type="compositionally biased region" description="Basic and acidic residues" evidence="1">
    <location>
        <begin position="251"/>
        <end position="262"/>
    </location>
</feature>
<feature type="compositionally biased region" description="Low complexity" evidence="1">
    <location>
        <begin position="479"/>
        <end position="517"/>
    </location>
</feature>
<feature type="compositionally biased region" description="Polar residues" evidence="1">
    <location>
        <begin position="442"/>
        <end position="464"/>
    </location>
</feature>
<organism evidence="2 3">
    <name type="scientific">Sorghum bicolor</name>
    <name type="common">Sorghum</name>
    <name type="synonym">Sorghum vulgare</name>
    <dbReference type="NCBI Taxonomy" id="4558"/>
    <lineage>
        <taxon>Eukaryota</taxon>
        <taxon>Viridiplantae</taxon>
        <taxon>Streptophyta</taxon>
        <taxon>Embryophyta</taxon>
        <taxon>Tracheophyta</taxon>
        <taxon>Spermatophyta</taxon>
        <taxon>Magnoliopsida</taxon>
        <taxon>Liliopsida</taxon>
        <taxon>Poales</taxon>
        <taxon>Poaceae</taxon>
        <taxon>PACMAD clade</taxon>
        <taxon>Panicoideae</taxon>
        <taxon>Andropogonodae</taxon>
        <taxon>Andropogoneae</taxon>
        <taxon>Sorghinae</taxon>
        <taxon>Sorghum</taxon>
    </lineage>
</organism>
<proteinExistence type="predicted"/>
<dbReference type="Gramene" id="OQU82256">
    <property type="protein sequence ID" value="OQU82256"/>
    <property type="gene ID" value="SORBI_3006G203800"/>
</dbReference>
<feature type="compositionally biased region" description="Polar residues" evidence="1">
    <location>
        <begin position="200"/>
        <end position="216"/>
    </location>
</feature>